<reference evidence="1 2" key="1">
    <citation type="submission" date="2014-11" db="EMBL/GenBank/DDBJ databases">
        <title>Draft genome sequence of Kirrobacter mercurialis.</title>
        <authorList>
            <person name="Coil D.A."/>
            <person name="Eisen J.A."/>
        </authorList>
    </citation>
    <scope>NUCLEOTIDE SEQUENCE [LARGE SCALE GENOMIC DNA]</scope>
    <source>
        <strain evidence="1 2">Coronado</strain>
    </source>
</reference>
<sequence length="307" mass="33608">MPRVIEPTELPTAVAASCSVAECIDALEYQGFDPQAEDSLLGAAHWLARLGANHDFLAEIMVAELANRHKADDGSTAYGPQVIMLSPLGRPYFLRAAIWPSPEEHMFRASGGSAFVYELPHDHNFDFLTYGYFGPGYASDYYEYDYENVAGAIGEHAGLRFVERAQLTPGKIMHYRAHRDVHSQLPPAALSVSLNVMHSGGAQGWTDQYRFDTDKDEIDGILSPGASEVFLRIAVGLGGAEALDLADRFAARHPSDRMRLTALQARAGMLDPIAADDLWRRAEASGSRLVALEAVRYRRELALVSAG</sequence>
<gene>
    <name evidence="1" type="ORF">PK98_01010</name>
</gene>
<dbReference type="RefSeq" id="WP_039093603.1">
    <property type="nucleotide sequence ID" value="NZ_JTDN01000001.1"/>
</dbReference>
<organism evidence="1 2">
    <name type="scientific">Croceibacterium mercuriale</name>
    <dbReference type="NCBI Taxonomy" id="1572751"/>
    <lineage>
        <taxon>Bacteria</taxon>
        <taxon>Pseudomonadati</taxon>
        <taxon>Pseudomonadota</taxon>
        <taxon>Alphaproteobacteria</taxon>
        <taxon>Sphingomonadales</taxon>
        <taxon>Erythrobacteraceae</taxon>
        <taxon>Croceibacterium</taxon>
    </lineage>
</organism>
<name>A0A0B2BV87_9SPHN</name>
<dbReference type="EMBL" id="JTDN01000001">
    <property type="protein sequence ID" value="KHL25339.1"/>
    <property type="molecule type" value="Genomic_DNA"/>
</dbReference>
<comment type="caution">
    <text evidence="1">The sequence shown here is derived from an EMBL/GenBank/DDBJ whole genome shotgun (WGS) entry which is preliminary data.</text>
</comment>
<protein>
    <submittedName>
        <fullName evidence="1">Uncharacterized protein</fullName>
    </submittedName>
</protein>
<accession>A0A0B2BV87</accession>
<dbReference type="OrthoDB" id="8778913at2"/>
<proteinExistence type="predicted"/>
<evidence type="ECO:0000313" key="2">
    <source>
        <dbReference type="Proteomes" id="UP000030988"/>
    </source>
</evidence>
<dbReference type="STRING" id="1572751.PK98_01010"/>
<evidence type="ECO:0000313" key="1">
    <source>
        <dbReference type="EMBL" id="KHL25339.1"/>
    </source>
</evidence>
<dbReference type="AlphaFoldDB" id="A0A0B2BV87"/>
<keyword evidence="2" id="KW-1185">Reference proteome</keyword>
<dbReference type="Proteomes" id="UP000030988">
    <property type="component" value="Unassembled WGS sequence"/>
</dbReference>